<accession>Q9CWG7</accession>
<evidence type="ECO:0000256" key="3">
    <source>
        <dbReference type="ARBA" id="ARBA00023163"/>
    </source>
</evidence>
<dbReference type="GO" id="GO:0003682">
    <property type="term" value="F:chromatin binding"/>
    <property type="evidence" value="ECO:0007669"/>
    <property type="project" value="InterPro"/>
</dbReference>
<reference evidence="7" key="7">
    <citation type="journal article" date="2005" name="Science">
        <title>The Transcriptional Landscape of the Mammalian Genome.</title>
        <authorList>
            <consortium name="The FANTOM Consortium"/>
            <consortium name="Riken Genome Exploration Research Group and Genome Science Group (Genome Network Project Core Group)"/>
        </authorList>
    </citation>
    <scope>NUCLEOTIDE SEQUENCE</scope>
    <source>
        <strain evidence="7">C57BL/6J</strain>
    </source>
</reference>
<protein>
    <recommendedName>
        <fullName evidence="6">Developmental pluripotency-associated protein 2/4 C-terminal domain-containing protein</fullName>
    </recommendedName>
</protein>
<gene>
    <name evidence="8" type="primary">Dppa4</name>
</gene>
<feature type="compositionally biased region" description="Low complexity" evidence="5">
    <location>
        <begin position="23"/>
        <end position="34"/>
    </location>
</feature>
<reference evidence="7" key="3">
    <citation type="journal article" date="2000" name="Genome Res.">
        <title>RIKEN integrated sequence analysis (RISA) system--384-format sequencing pipeline with 384 multicapillary sequencer.</title>
        <authorList>
            <person name="Shibata K."/>
            <person name="Itoh M."/>
            <person name="Aizawa K."/>
            <person name="Nagaoka S."/>
            <person name="Sasaki N."/>
            <person name="Carninci P."/>
            <person name="Konno H."/>
            <person name="Akiyama J."/>
            <person name="Nishi K."/>
            <person name="Kitsunai T."/>
            <person name="Tashiro H."/>
            <person name="Itoh M."/>
            <person name="Sumi N."/>
            <person name="Ishii Y."/>
            <person name="Nakamura S."/>
            <person name="Hazama M."/>
            <person name="Nishine T."/>
            <person name="Harada A."/>
            <person name="Yamamoto R."/>
            <person name="Matsumoto H."/>
            <person name="Sakaguchi S."/>
            <person name="Ikegami T."/>
            <person name="Kashiwagi K."/>
            <person name="Fujiwake S."/>
            <person name="Inoue K."/>
            <person name="Togawa Y."/>
            <person name="Izawa M."/>
            <person name="Ohara E."/>
            <person name="Watahiki M."/>
            <person name="Yoneda Y."/>
            <person name="Ishikawa T."/>
            <person name="Ozawa K."/>
            <person name="Tanaka T."/>
            <person name="Matsuura S."/>
            <person name="Kawai J."/>
            <person name="Okazaki Y."/>
            <person name="Muramatsu M."/>
            <person name="Inoue Y."/>
            <person name="Kira A."/>
            <person name="Hayashizaki Y."/>
        </authorList>
    </citation>
    <scope>NUCLEOTIDE SEQUENCE</scope>
    <source>
        <strain evidence="7">C57BL/6J</strain>
    </source>
</reference>
<name>Q9CWG7_MOUSE</name>
<dbReference type="AlphaFoldDB" id="Q9CWG7"/>
<dbReference type="PANTHER" id="PTHR16073:SF8">
    <property type="entry name" value="DEVELOPMENTAL PLURIPOTENCY-ASSOCIATED PROTEIN 4"/>
    <property type="match status" value="1"/>
</dbReference>
<dbReference type="MGI" id="MGI:2157525">
    <property type="gene designation" value="Dppa4"/>
</dbReference>
<keyword evidence="4" id="KW-0539">Nucleus</keyword>
<reference evidence="7" key="4">
    <citation type="submission" date="2000-07" db="EMBL/GenBank/DDBJ databases">
        <authorList>
            <person name="Adachi J."/>
            <person name="Aizawa K."/>
            <person name="Akahira S."/>
            <person name="Akimura T."/>
            <person name="Arai A."/>
            <person name="Aono H."/>
            <person name="Arakawa T."/>
            <person name="Bono H."/>
            <person name="Carninci P."/>
            <person name="Fukuda S."/>
            <person name="Fukunishi Y."/>
            <person name="Furuno M."/>
            <person name="Hanagaki T."/>
            <person name="Hara A."/>
            <person name="Hayatsu N."/>
            <person name="Hiramoto K."/>
            <person name="Hiraoka T."/>
            <person name="Hori F."/>
            <person name="Imotani K."/>
            <person name="Ishii Y."/>
            <person name="Itoh M."/>
            <person name="Izawa M."/>
            <person name="Kasukawa T."/>
            <person name="Kato H."/>
            <person name="Kawai J."/>
            <person name="Kojima Y."/>
            <person name="Konno H."/>
            <person name="Kouda M."/>
            <person name="Koya S."/>
            <person name="Kurihara C."/>
            <person name="Matsuyama T."/>
            <person name="Miyazaki A."/>
            <person name="Nishi K."/>
            <person name="Nomura K."/>
            <person name="Numazaki R."/>
            <person name="Ohno M."/>
            <person name="Okazaki Y."/>
            <person name="Okido T."/>
            <person name="Owa C."/>
            <person name="Saito H."/>
            <person name="Saito R."/>
            <person name="Sakai C."/>
            <person name="Sakai K."/>
            <person name="Sano H."/>
            <person name="Sasaki D."/>
            <person name="Shibata K."/>
            <person name="Shibata Y."/>
            <person name="Shinagawa A."/>
            <person name="Shiraki T."/>
            <person name="Sogabe Y."/>
            <person name="Suzuki H."/>
            <person name="Tagami M."/>
            <person name="Tagawa A."/>
            <person name="Takahashi F."/>
            <person name="Tanaka T."/>
            <person name="Tejima Y."/>
            <person name="Toya T."/>
            <person name="Yamamura T."/>
            <person name="Yasunishi A."/>
            <person name="Yoshida K."/>
            <person name="Yoshino M."/>
            <person name="Muramatsu M."/>
            <person name="Hayashizaki Y."/>
        </authorList>
    </citation>
    <scope>NUCLEOTIDE SEQUENCE</scope>
    <source>
        <strain evidence="7">C57BL/6J</strain>
    </source>
</reference>
<feature type="compositionally biased region" description="Basic and acidic residues" evidence="5">
    <location>
        <begin position="1"/>
        <end position="13"/>
    </location>
</feature>
<keyword evidence="2" id="KW-0805">Transcription regulation</keyword>
<organism evidence="7">
    <name type="scientific">Mus musculus</name>
    <name type="common">Mouse</name>
    <dbReference type="NCBI Taxonomy" id="10090"/>
    <lineage>
        <taxon>Eukaryota</taxon>
        <taxon>Metazoa</taxon>
        <taxon>Chordata</taxon>
        <taxon>Craniata</taxon>
        <taxon>Vertebrata</taxon>
        <taxon>Euteleostomi</taxon>
        <taxon>Mammalia</taxon>
        <taxon>Eutheria</taxon>
        <taxon>Euarchontoglires</taxon>
        <taxon>Glires</taxon>
        <taxon>Rodentia</taxon>
        <taxon>Myomorpha</taxon>
        <taxon>Muroidea</taxon>
        <taxon>Muridae</taxon>
        <taxon>Murinae</taxon>
        <taxon>Mus</taxon>
        <taxon>Mus</taxon>
    </lineage>
</organism>
<proteinExistence type="evidence at transcript level"/>
<reference evidence="7" key="1">
    <citation type="journal article" date="1999" name="Methods Enzymol.">
        <title>High-efficiency full-length cDNA cloning.</title>
        <authorList>
            <person name="Carninci P."/>
            <person name="Hayashizaki Y."/>
        </authorList>
    </citation>
    <scope>NUCLEOTIDE SEQUENCE</scope>
    <source>
        <strain evidence="7">C57BL/6J</strain>
    </source>
</reference>
<sequence length="296" mass="32774">METAGDKKWSAEEPKEEVELQMSSQPSTAPAKAKATGKKQKKSETDNGCKPKEGKPQDTETPGQTRRKVPIPPIPEYLPPVNLIHRDVLRAWCQKKRVRSKGQKLDAYKRLLARAFPEQLLELRNVPYSAKDARLKTAHKKLKTEPGEESEVTVPLEMVPVPEEQILAFIDPPMLYEEVSTTVVTTPATEAVLASWARFASNAKMYEACAAVASSFIRSQWGNVVCGSLDQPSWELAWLGSAAVHAGQAWVPDKKGKAIALFQLPACTFPPPHLEDNMLCPKCVHKNKILTKSLEG</sequence>
<reference evidence="7" key="5">
    <citation type="journal article" date="2001" name="Nature">
        <title>Functional annotation of a full-length mouse cDNA collection.</title>
        <authorList>
            <consortium name="The RIKEN Genome Exploration Research Group Phase II Team and the FANTOM Consortium"/>
        </authorList>
    </citation>
    <scope>NUCLEOTIDE SEQUENCE</scope>
    <source>
        <strain evidence="7">C57BL/6J</strain>
    </source>
</reference>
<evidence type="ECO:0000256" key="5">
    <source>
        <dbReference type="SAM" id="MobiDB-lite"/>
    </source>
</evidence>
<evidence type="ECO:0000256" key="2">
    <source>
        <dbReference type="ARBA" id="ARBA00023015"/>
    </source>
</evidence>
<comment type="subcellular location">
    <subcellularLocation>
        <location evidence="1">Nucleus</location>
    </subcellularLocation>
</comment>
<dbReference type="PeptideAtlas" id="Q9CWG7"/>
<dbReference type="GO" id="GO:0005634">
    <property type="term" value="C:nucleus"/>
    <property type="evidence" value="ECO:0007669"/>
    <property type="project" value="UniProtKB-SubCell"/>
</dbReference>
<keyword evidence="3" id="KW-0804">Transcription</keyword>
<feature type="domain" description="Developmental pluripotency-associated protein 2/4 C-terminal" evidence="6">
    <location>
        <begin position="224"/>
        <end position="287"/>
    </location>
</feature>
<dbReference type="EMBL" id="AK010753">
    <property type="protein sequence ID" value="BAB27159.1"/>
    <property type="molecule type" value="mRNA"/>
</dbReference>
<evidence type="ECO:0000313" key="7">
    <source>
        <dbReference type="EMBL" id="BAB27159.1"/>
    </source>
</evidence>
<dbReference type="InterPro" id="IPR039590">
    <property type="entry name" value="Dppa2/4"/>
</dbReference>
<dbReference type="PANTHER" id="PTHR16073">
    <property type="entry name" value="DCR DOMAIN-CONTAINING PROTEIN"/>
    <property type="match status" value="1"/>
</dbReference>
<reference evidence="7" key="8">
    <citation type="journal article" date="2005" name="Science">
        <title>Antisense Transcription in the Mammalian Transcriptome.</title>
        <authorList>
            <consortium name="RIKEN Genome Exploration Research Group and Genome Science Group (Genome Network Project Core Group) and the FANTOM Consortium"/>
        </authorList>
    </citation>
    <scope>NUCLEOTIDE SEQUENCE</scope>
    <source>
        <strain evidence="7">C57BL/6J</strain>
    </source>
</reference>
<evidence type="ECO:0000259" key="6">
    <source>
        <dbReference type="Pfam" id="PF14047"/>
    </source>
</evidence>
<reference evidence="7" key="2">
    <citation type="journal article" date="2000" name="Genome Res.">
        <title>Normalization and subtraction of cap-trapper-selected cDNAs to prepare full-length cDNA libraries for rapid discovery of new genes.</title>
        <authorList>
            <person name="Carninci P."/>
            <person name="Shibata Y."/>
            <person name="Hayatsu N."/>
            <person name="Sugahara Y."/>
            <person name="Shibata K."/>
            <person name="Itoh M."/>
            <person name="Konno H."/>
            <person name="Okazaki Y."/>
            <person name="Muramatsu M."/>
            <person name="Hayashizaki Y."/>
        </authorList>
    </citation>
    <scope>NUCLEOTIDE SEQUENCE</scope>
    <source>
        <strain evidence="7">C57BL/6J</strain>
    </source>
</reference>
<feature type="compositionally biased region" description="Basic and acidic residues" evidence="5">
    <location>
        <begin position="42"/>
        <end position="58"/>
    </location>
</feature>
<dbReference type="AGR" id="MGI:2157525"/>
<evidence type="ECO:0000256" key="1">
    <source>
        <dbReference type="ARBA" id="ARBA00004123"/>
    </source>
</evidence>
<dbReference type="Pfam" id="PF14047">
    <property type="entry name" value="DCR"/>
    <property type="match status" value="1"/>
</dbReference>
<evidence type="ECO:0000256" key="4">
    <source>
        <dbReference type="ARBA" id="ARBA00023242"/>
    </source>
</evidence>
<dbReference type="InterPro" id="IPR025891">
    <property type="entry name" value="Dppa2/4_C_dom"/>
</dbReference>
<reference evidence="7" key="6">
    <citation type="journal article" date="2002" name="Nature">
        <title>Analysis of the mouse transcriptome based on functional annotation of 60,770 full-length cDNAs.</title>
        <authorList>
            <consortium name="The FANTOM Consortium and the RIKEN Genome Exploration Research Group Phase I and II Team"/>
        </authorList>
    </citation>
    <scope>NUCLEOTIDE SEQUENCE</scope>
    <source>
        <strain evidence="7">C57BL/6J</strain>
    </source>
</reference>
<evidence type="ECO:0000313" key="8">
    <source>
        <dbReference type="MGI" id="MGI:2157525"/>
    </source>
</evidence>
<feature type="region of interest" description="Disordered" evidence="5">
    <location>
        <begin position="1"/>
        <end position="73"/>
    </location>
</feature>